<evidence type="ECO:0000256" key="1">
    <source>
        <dbReference type="SAM" id="MobiDB-lite"/>
    </source>
</evidence>
<evidence type="ECO:0000259" key="2">
    <source>
        <dbReference type="Pfam" id="PF05131"/>
    </source>
</evidence>
<feature type="compositionally biased region" description="Polar residues" evidence="1">
    <location>
        <begin position="14"/>
        <end position="25"/>
    </location>
</feature>
<reference evidence="3" key="1">
    <citation type="journal article" date="2014" name="Nat. Commun.">
        <title>The rainbow trout genome provides novel insights into evolution after whole-genome duplication in vertebrates.</title>
        <authorList>
            <person name="Berthelot C."/>
            <person name="Brunet F."/>
            <person name="Chalopin D."/>
            <person name="Juanchich A."/>
            <person name="Bernard M."/>
            <person name="Noel B."/>
            <person name="Bento P."/>
            <person name="Da Silva C."/>
            <person name="Labadie K."/>
            <person name="Alberti A."/>
            <person name="Aury J.M."/>
            <person name="Louis A."/>
            <person name="Dehais P."/>
            <person name="Bardou P."/>
            <person name="Montfort J."/>
            <person name="Klopp C."/>
            <person name="Cabau C."/>
            <person name="Gaspin C."/>
            <person name="Thorgaard G.H."/>
            <person name="Boussaha M."/>
            <person name="Quillet E."/>
            <person name="Guyomard R."/>
            <person name="Galiana D."/>
            <person name="Bobe J."/>
            <person name="Volff J.N."/>
            <person name="Genet C."/>
            <person name="Wincker P."/>
            <person name="Jaillon O."/>
            <person name="Roest Crollius H."/>
            <person name="Guiguen Y."/>
        </authorList>
    </citation>
    <scope>NUCLEOTIDE SEQUENCE [LARGE SCALE GENOMIC DNA]</scope>
</reference>
<organism evidence="3 4">
    <name type="scientific">Oncorhynchus mykiss</name>
    <name type="common">Rainbow trout</name>
    <name type="synonym">Salmo gairdneri</name>
    <dbReference type="NCBI Taxonomy" id="8022"/>
    <lineage>
        <taxon>Eukaryota</taxon>
        <taxon>Metazoa</taxon>
        <taxon>Chordata</taxon>
        <taxon>Craniata</taxon>
        <taxon>Vertebrata</taxon>
        <taxon>Euteleostomi</taxon>
        <taxon>Actinopterygii</taxon>
        <taxon>Neopterygii</taxon>
        <taxon>Teleostei</taxon>
        <taxon>Protacanthopterygii</taxon>
        <taxon>Salmoniformes</taxon>
        <taxon>Salmonidae</taxon>
        <taxon>Salmoninae</taxon>
        <taxon>Oncorhynchus</taxon>
    </lineage>
</organism>
<dbReference type="AlphaFoldDB" id="A0A060YBN6"/>
<proteinExistence type="predicted"/>
<sequence length="82" mass="9341">MSSILDEYEDSQNSRHPVQHSSRLSAANIGITHSGFVNVRLEEEKPIFNKQRIDFSPPEKINHFAVCNNQLCMSLGKDTLLR</sequence>
<feature type="compositionally biased region" description="Acidic residues" evidence="1">
    <location>
        <begin position="1"/>
        <end position="10"/>
    </location>
</feature>
<dbReference type="Pfam" id="PF05131">
    <property type="entry name" value="Pep3_Vps18"/>
    <property type="match status" value="1"/>
</dbReference>
<feature type="domain" description="Pep3/Vps18 beta-propeller" evidence="2">
    <location>
        <begin position="46"/>
        <end position="82"/>
    </location>
</feature>
<reference evidence="3" key="2">
    <citation type="submission" date="2014-03" db="EMBL/GenBank/DDBJ databases">
        <authorList>
            <person name="Genoscope - CEA"/>
        </authorList>
    </citation>
    <scope>NUCLEOTIDE SEQUENCE</scope>
</reference>
<feature type="region of interest" description="Disordered" evidence="1">
    <location>
        <begin position="1"/>
        <end position="26"/>
    </location>
</feature>
<dbReference type="EMBL" id="FR909257">
    <property type="protein sequence ID" value="CDQ89141.1"/>
    <property type="molecule type" value="Genomic_DNA"/>
</dbReference>
<dbReference type="PaxDb" id="8022-A0A060YBN6"/>
<evidence type="ECO:0000313" key="3">
    <source>
        <dbReference type="EMBL" id="CDQ89141.1"/>
    </source>
</evidence>
<evidence type="ECO:0000313" key="4">
    <source>
        <dbReference type="Proteomes" id="UP000193380"/>
    </source>
</evidence>
<name>A0A060YBN6_ONCMY</name>
<gene>
    <name evidence="3" type="ORF">GSONMT00010488001</name>
</gene>
<dbReference type="InterPro" id="IPR007810">
    <property type="entry name" value="Pep3/Vps18_beta-prop"/>
</dbReference>
<protein>
    <recommendedName>
        <fullName evidence="2">Pep3/Vps18 beta-propeller domain-containing protein</fullName>
    </recommendedName>
</protein>
<accession>A0A060YBN6</accession>
<dbReference type="STRING" id="8022.A0A060YBN6"/>
<dbReference type="Proteomes" id="UP000193380">
    <property type="component" value="Unassembled WGS sequence"/>
</dbReference>